<proteinExistence type="predicted"/>
<sequence>MKIEEQGSSGALRGGTDSVVQCALCAATFPLRSPRHWTHHRHPFTPPSLHPVWPPPAHRTTPRPSGNNICVRFTLRSEAHPQRLEFGRVFQVAQ</sequence>
<reference evidence="2 3" key="1">
    <citation type="submission" date="2019-05" db="EMBL/GenBank/DDBJ databases">
        <title>Another draft genome of Portunus trituberculatus and its Hox gene families provides insights of decapod evolution.</title>
        <authorList>
            <person name="Jeong J.-H."/>
            <person name="Song I."/>
            <person name="Kim S."/>
            <person name="Choi T."/>
            <person name="Kim D."/>
            <person name="Ryu S."/>
            <person name="Kim W."/>
        </authorList>
    </citation>
    <scope>NUCLEOTIDE SEQUENCE [LARGE SCALE GENOMIC DNA]</scope>
    <source>
        <tissue evidence="2">Muscle</tissue>
    </source>
</reference>
<dbReference type="Proteomes" id="UP000324222">
    <property type="component" value="Unassembled WGS sequence"/>
</dbReference>
<comment type="caution">
    <text evidence="2">The sequence shown here is derived from an EMBL/GenBank/DDBJ whole genome shotgun (WGS) entry which is preliminary data.</text>
</comment>
<dbReference type="EMBL" id="VSRR010104148">
    <property type="protein sequence ID" value="MPC95976.1"/>
    <property type="molecule type" value="Genomic_DNA"/>
</dbReference>
<gene>
    <name evidence="2" type="ORF">E2C01_091209</name>
</gene>
<protein>
    <submittedName>
        <fullName evidence="2">Uncharacterized protein</fullName>
    </submittedName>
</protein>
<name>A0A5B7JNS3_PORTR</name>
<feature type="region of interest" description="Disordered" evidence="1">
    <location>
        <begin position="45"/>
        <end position="66"/>
    </location>
</feature>
<organism evidence="2 3">
    <name type="scientific">Portunus trituberculatus</name>
    <name type="common">Swimming crab</name>
    <name type="synonym">Neptunus trituberculatus</name>
    <dbReference type="NCBI Taxonomy" id="210409"/>
    <lineage>
        <taxon>Eukaryota</taxon>
        <taxon>Metazoa</taxon>
        <taxon>Ecdysozoa</taxon>
        <taxon>Arthropoda</taxon>
        <taxon>Crustacea</taxon>
        <taxon>Multicrustacea</taxon>
        <taxon>Malacostraca</taxon>
        <taxon>Eumalacostraca</taxon>
        <taxon>Eucarida</taxon>
        <taxon>Decapoda</taxon>
        <taxon>Pleocyemata</taxon>
        <taxon>Brachyura</taxon>
        <taxon>Eubrachyura</taxon>
        <taxon>Portunoidea</taxon>
        <taxon>Portunidae</taxon>
        <taxon>Portuninae</taxon>
        <taxon>Portunus</taxon>
    </lineage>
</organism>
<feature type="compositionally biased region" description="Pro residues" evidence="1">
    <location>
        <begin position="45"/>
        <end position="57"/>
    </location>
</feature>
<dbReference type="AlphaFoldDB" id="A0A5B7JNS3"/>
<evidence type="ECO:0000313" key="2">
    <source>
        <dbReference type="EMBL" id="MPC95976.1"/>
    </source>
</evidence>
<evidence type="ECO:0000256" key="1">
    <source>
        <dbReference type="SAM" id="MobiDB-lite"/>
    </source>
</evidence>
<accession>A0A5B7JNS3</accession>
<evidence type="ECO:0000313" key="3">
    <source>
        <dbReference type="Proteomes" id="UP000324222"/>
    </source>
</evidence>
<keyword evidence="3" id="KW-1185">Reference proteome</keyword>